<dbReference type="PANTHER" id="PTHR23090:SF7">
    <property type="entry name" value="NH(3)-DEPENDENT NAD(+) SYNTHETASE"/>
    <property type="match status" value="1"/>
</dbReference>
<sequence length="302" mass="32717">MPSATPDRPGFRGPDSGQYSAGMANLREQILAELGVKATIVPKDEIRRRVEFLKDYLRSTPAKGYVLGISGGQDSTLTGRLCQLAAEELRAEGREATFVAVRLPYGVQADEHDAQIALEFVRPDRSIAVNVKPSADAVAAEAALGLRELLGEEPRLRDFVRGNIKARERMVIQYAIAGQLNLIVVGTDHAAEAVTGFFTKYGDGGVDVTPLTGLTKRQGAALLQELGAPPSSWQKVPTADLEDDRPALPDEVALGLKYAEIDDYLEGTDVTPDVAAKVESVYLATRHKRAVPVTPLDDWWRG</sequence>
<dbReference type="Gene3D" id="3.40.50.620">
    <property type="entry name" value="HUPs"/>
    <property type="match status" value="1"/>
</dbReference>
<dbReference type="InterPro" id="IPR014729">
    <property type="entry name" value="Rossmann-like_a/b/a_fold"/>
</dbReference>
<feature type="binding site" description="in other chain" evidence="13">
    <location>
        <begin position="287"/>
        <end position="288"/>
    </location>
    <ligand>
        <name>deamido-NAD(+)</name>
        <dbReference type="ChEBI" id="CHEBI:58437"/>
        <note>ligand shared between two neighboring subunits</note>
    </ligand>
</feature>
<dbReference type="CDD" id="cd00553">
    <property type="entry name" value="NAD_synthase"/>
    <property type="match status" value="1"/>
</dbReference>
<dbReference type="InterPro" id="IPR022926">
    <property type="entry name" value="NH(3)-dep_NAD(+)_synth"/>
</dbReference>
<evidence type="ECO:0000259" key="16">
    <source>
        <dbReference type="Pfam" id="PF02540"/>
    </source>
</evidence>
<evidence type="ECO:0000256" key="9">
    <source>
        <dbReference type="ARBA" id="ARBA00051206"/>
    </source>
</evidence>
<feature type="binding site" evidence="13">
    <location>
        <position position="238"/>
    </location>
    <ligand>
        <name>ATP</name>
        <dbReference type="ChEBI" id="CHEBI:30616"/>
    </ligand>
</feature>
<evidence type="ECO:0000256" key="12">
    <source>
        <dbReference type="ARBA" id="ARBA00070926"/>
    </source>
</evidence>
<dbReference type="Proteomes" id="UP000487268">
    <property type="component" value="Unassembled WGS sequence"/>
</dbReference>
<feature type="binding site" description="in other chain" evidence="13">
    <location>
        <position position="200"/>
    </location>
    <ligand>
        <name>deamido-NAD(+)</name>
        <dbReference type="ChEBI" id="CHEBI:58437"/>
        <note>ligand shared between two neighboring subunits</note>
    </ligand>
</feature>
<evidence type="ECO:0000313" key="17">
    <source>
        <dbReference type="EMBL" id="MQY09668.1"/>
    </source>
</evidence>
<feature type="binding site" evidence="13">
    <location>
        <position position="192"/>
    </location>
    <ligand>
        <name>Mg(2+)</name>
        <dbReference type="ChEBI" id="CHEBI:18420"/>
    </ligand>
</feature>
<dbReference type="FunFam" id="3.40.50.620:FF:000015">
    <property type="entry name" value="NH(3)-dependent NAD(+) synthetase"/>
    <property type="match status" value="1"/>
</dbReference>
<evidence type="ECO:0000256" key="10">
    <source>
        <dbReference type="ARBA" id="ARBA00055966"/>
    </source>
</evidence>
<dbReference type="HAMAP" id="MF_00193">
    <property type="entry name" value="NadE_ammonia_dep"/>
    <property type="match status" value="1"/>
</dbReference>
<dbReference type="UniPathway" id="UPA00253">
    <property type="reaction ID" value="UER00333"/>
</dbReference>
<dbReference type="PANTHER" id="PTHR23090">
    <property type="entry name" value="NH 3 /GLUTAMINE-DEPENDENT NAD + SYNTHETASE"/>
    <property type="match status" value="1"/>
</dbReference>
<proteinExistence type="inferred from homology"/>
<comment type="pathway">
    <text evidence="13">Cofactor biosynthesis; NAD(+) biosynthesis; NAD(+) from deamido-NAD(+) (ammonia route): step 1/1.</text>
</comment>
<feature type="binding site" evidence="13">
    <location>
        <begin position="68"/>
        <end position="75"/>
    </location>
    <ligand>
        <name>ATP</name>
        <dbReference type="ChEBI" id="CHEBI:30616"/>
    </ligand>
</feature>
<dbReference type="EC" id="6.3.1.5" evidence="11 13"/>
<evidence type="ECO:0000256" key="5">
    <source>
        <dbReference type="ARBA" id="ARBA00022741"/>
    </source>
</evidence>
<dbReference type="NCBIfam" id="TIGR00552">
    <property type="entry name" value="nadE"/>
    <property type="match status" value="1"/>
</dbReference>
<dbReference type="GO" id="GO:0005524">
    <property type="term" value="F:ATP binding"/>
    <property type="evidence" value="ECO:0007669"/>
    <property type="project" value="UniProtKB-UniRule"/>
</dbReference>
<accession>A0A7K0C8A9</accession>
<reference evidence="17 18" key="1">
    <citation type="submission" date="2019-10" db="EMBL/GenBank/DDBJ databases">
        <title>Actinomadura rubteroloni sp. nov. and Actinomadura macrotermitis sp. nov., isolated from the gut of fungus growing-termite Macrotermes natalensis.</title>
        <authorList>
            <person name="Benndorf R."/>
            <person name="Martin K."/>
            <person name="Kuefner M."/>
            <person name="De Beer W."/>
            <person name="Kaster A.-K."/>
            <person name="Vollmers J."/>
            <person name="Poulsen M."/>
            <person name="Beemelmanns C."/>
        </authorList>
    </citation>
    <scope>NUCLEOTIDE SEQUENCE [LARGE SCALE GENOMIC DNA]</scope>
    <source>
        <strain evidence="17 18">RB68</strain>
    </source>
</reference>
<gene>
    <name evidence="17" type="primary">nadE_2</name>
    <name evidence="13" type="synonym">nadE</name>
    <name evidence="17" type="ORF">ACRB68_77970</name>
</gene>
<evidence type="ECO:0000256" key="6">
    <source>
        <dbReference type="ARBA" id="ARBA00022840"/>
    </source>
</evidence>
<feature type="binding site" description="in other chain" evidence="13">
    <location>
        <position position="167"/>
    </location>
    <ligand>
        <name>deamido-NAD(+)</name>
        <dbReference type="ChEBI" id="CHEBI:58437"/>
        <note>ligand shared between two neighboring subunits</note>
    </ligand>
</feature>
<evidence type="ECO:0000256" key="1">
    <source>
        <dbReference type="ARBA" id="ARBA00005859"/>
    </source>
</evidence>
<comment type="caution">
    <text evidence="17">The sequence shown here is derived from an EMBL/GenBank/DDBJ whole genome shotgun (WGS) entry which is preliminary data.</text>
</comment>
<keyword evidence="3 13" id="KW-0436">Ligase</keyword>
<dbReference type="GO" id="GO:0005737">
    <property type="term" value="C:cytoplasm"/>
    <property type="evidence" value="ECO:0007669"/>
    <property type="project" value="InterPro"/>
</dbReference>
<dbReference type="Pfam" id="PF02540">
    <property type="entry name" value="NAD_synthase"/>
    <property type="match status" value="1"/>
</dbReference>
<feature type="domain" description="NAD/GMP synthase" evidence="16">
    <location>
        <begin position="46"/>
        <end position="292"/>
    </location>
</feature>
<evidence type="ECO:0000256" key="14">
    <source>
        <dbReference type="RuleBase" id="RU003811"/>
    </source>
</evidence>
<dbReference type="NCBIfam" id="NF001979">
    <property type="entry name" value="PRK00768.1"/>
    <property type="match status" value="1"/>
</dbReference>
<evidence type="ECO:0000313" key="18">
    <source>
        <dbReference type="Proteomes" id="UP000487268"/>
    </source>
</evidence>
<keyword evidence="4 13" id="KW-0479">Metal-binding</keyword>
<organism evidence="17 18">
    <name type="scientific">Actinomadura macrotermitis</name>
    <dbReference type="NCBI Taxonomy" id="2585200"/>
    <lineage>
        <taxon>Bacteria</taxon>
        <taxon>Bacillati</taxon>
        <taxon>Actinomycetota</taxon>
        <taxon>Actinomycetes</taxon>
        <taxon>Streptosporangiales</taxon>
        <taxon>Thermomonosporaceae</taxon>
        <taxon>Actinomadura</taxon>
    </lineage>
</organism>
<feature type="binding site" evidence="13">
    <location>
        <position position="216"/>
    </location>
    <ligand>
        <name>ATP</name>
        <dbReference type="ChEBI" id="CHEBI:30616"/>
    </ligand>
</feature>
<evidence type="ECO:0000256" key="3">
    <source>
        <dbReference type="ARBA" id="ARBA00022598"/>
    </source>
</evidence>
<evidence type="ECO:0000256" key="15">
    <source>
        <dbReference type="RuleBase" id="RU003812"/>
    </source>
</evidence>
<evidence type="ECO:0000256" key="2">
    <source>
        <dbReference type="ARBA" id="ARBA00011738"/>
    </source>
</evidence>
<dbReference type="GO" id="GO:0004359">
    <property type="term" value="F:glutaminase activity"/>
    <property type="evidence" value="ECO:0007669"/>
    <property type="project" value="InterPro"/>
</dbReference>
<comment type="function">
    <text evidence="10 13">Catalyzes the ATP-dependent amidation of deamido-NAD to form NAD. Uses ammonia as a nitrogen source.</text>
</comment>
<feature type="binding site" evidence="13">
    <location>
        <position position="207"/>
    </location>
    <ligand>
        <name>deamido-NAD(+)</name>
        <dbReference type="ChEBI" id="CHEBI:58437"/>
        <note>ligand shared between two neighboring subunits</note>
    </ligand>
</feature>
<keyword evidence="6 13" id="KW-0067">ATP-binding</keyword>
<dbReference type="GO" id="GO:0003952">
    <property type="term" value="F:NAD+ synthase (glutamine-hydrolyzing) activity"/>
    <property type="evidence" value="ECO:0007669"/>
    <property type="project" value="InterPro"/>
</dbReference>
<dbReference type="InterPro" id="IPR003694">
    <property type="entry name" value="NAD_synthase"/>
</dbReference>
<dbReference type="GO" id="GO:0046872">
    <property type="term" value="F:metal ion binding"/>
    <property type="evidence" value="ECO:0007669"/>
    <property type="project" value="UniProtKB-KW"/>
</dbReference>
<keyword evidence="5 13" id="KW-0547">Nucleotide-binding</keyword>
<keyword evidence="7 13" id="KW-0460">Magnesium</keyword>
<feature type="binding site" evidence="13">
    <location>
        <position position="74"/>
    </location>
    <ligand>
        <name>Mg(2+)</name>
        <dbReference type="ChEBI" id="CHEBI:18420"/>
    </ligand>
</feature>
<dbReference type="AlphaFoldDB" id="A0A7K0C8A9"/>
<comment type="catalytic activity">
    <reaction evidence="9 13 15">
        <text>deamido-NAD(+) + NH4(+) + ATP = AMP + diphosphate + NAD(+) + H(+)</text>
        <dbReference type="Rhea" id="RHEA:21188"/>
        <dbReference type="ChEBI" id="CHEBI:15378"/>
        <dbReference type="ChEBI" id="CHEBI:28938"/>
        <dbReference type="ChEBI" id="CHEBI:30616"/>
        <dbReference type="ChEBI" id="CHEBI:33019"/>
        <dbReference type="ChEBI" id="CHEBI:57540"/>
        <dbReference type="ChEBI" id="CHEBI:58437"/>
        <dbReference type="ChEBI" id="CHEBI:456215"/>
        <dbReference type="EC" id="6.3.1.5"/>
    </reaction>
</comment>
<evidence type="ECO:0000256" key="4">
    <source>
        <dbReference type="ARBA" id="ARBA00022723"/>
    </source>
</evidence>
<dbReference type="SUPFAM" id="SSF52402">
    <property type="entry name" value="Adenine nucleotide alpha hydrolases-like"/>
    <property type="match status" value="1"/>
</dbReference>
<dbReference type="InterPro" id="IPR022310">
    <property type="entry name" value="NAD/GMP_synthase"/>
</dbReference>
<dbReference type="EMBL" id="WEGH01000007">
    <property type="protein sequence ID" value="MQY09668.1"/>
    <property type="molecule type" value="Genomic_DNA"/>
</dbReference>
<protein>
    <recommendedName>
        <fullName evidence="12 13">NH(3)-dependent NAD(+) synthetase</fullName>
        <ecNumber evidence="11 13">6.3.1.5</ecNumber>
    </recommendedName>
</protein>
<evidence type="ECO:0000256" key="7">
    <source>
        <dbReference type="ARBA" id="ARBA00022842"/>
    </source>
</evidence>
<comment type="subunit">
    <text evidence="2 13">Homodimer.</text>
</comment>
<keyword evidence="8 13" id="KW-0520">NAD</keyword>
<evidence type="ECO:0000256" key="8">
    <source>
        <dbReference type="ARBA" id="ARBA00023027"/>
    </source>
</evidence>
<evidence type="ECO:0000256" key="13">
    <source>
        <dbReference type="HAMAP-Rule" id="MF_00193"/>
    </source>
</evidence>
<name>A0A7K0C8A9_9ACTN</name>
<dbReference type="GO" id="GO:0008795">
    <property type="term" value="F:NAD+ synthase activity"/>
    <property type="evidence" value="ECO:0007669"/>
    <property type="project" value="UniProtKB-UniRule"/>
</dbReference>
<keyword evidence="18" id="KW-1185">Reference proteome</keyword>
<evidence type="ECO:0000256" key="11">
    <source>
        <dbReference type="ARBA" id="ARBA00066987"/>
    </source>
</evidence>
<feature type="binding site" evidence="13">
    <location>
        <position position="187"/>
    </location>
    <ligand>
        <name>ATP</name>
        <dbReference type="ChEBI" id="CHEBI:30616"/>
    </ligand>
</feature>
<comment type="similarity">
    <text evidence="1 13 14">Belongs to the NAD synthetase family.</text>
</comment>
<dbReference type="GO" id="GO:0009435">
    <property type="term" value="P:NAD+ biosynthetic process"/>
    <property type="evidence" value="ECO:0007669"/>
    <property type="project" value="UniProtKB-UniRule"/>
</dbReference>